<protein>
    <recommendedName>
        <fullName evidence="11">Fluoride-specific ion channel FluC</fullName>
    </recommendedName>
</protein>
<evidence type="ECO:0000256" key="6">
    <source>
        <dbReference type="ARBA" id="ARBA00023065"/>
    </source>
</evidence>
<evidence type="ECO:0000256" key="2">
    <source>
        <dbReference type="ARBA" id="ARBA00022475"/>
    </source>
</evidence>
<gene>
    <name evidence="11 12" type="primary">crcB</name>
    <name evidence="11" type="synonym">fluC</name>
    <name evidence="12" type="ORF">D6B99_03875</name>
</gene>
<dbReference type="AlphaFoldDB" id="A0A386HLQ6"/>
<dbReference type="HAMAP" id="MF_00454">
    <property type="entry name" value="FluC"/>
    <property type="match status" value="1"/>
</dbReference>
<evidence type="ECO:0000256" key="10">
    <source>
        <dbReference type="ARBA" id="ARBA00035585"/>
    </source>
</evidence>
<evidence type="ECO:0000256" key="9">
    <source>
        <dbReference type="ARBA" id="ARBA00035120"/>
    </source>
</evidence>
<dbReference type="GO" id="GO:0062054">
    <property type="term" value="F:fluoride channel activity"/>
    <property type="evidence" value="ECO:0007669"/>
    <property type="project" value="UniProtKB-UniRule"/>
</dbReference>
<comment type="catalytic activity">
    <reaction evidence="10">
        <text>fluoride(in) = fluoride(out)</text>
        <dbReference type="Rhea" id="RHEA:76159"/>
        <dbReference type="ChEBI" id="CHEBI:17051"/>
    </reaction>
    <physiologicalReaction direction="left-to-right" evidence="10">
        <dbReference type="Rhea" id="RHEA:76160"/>
    </physiologicalReaction>
</comment>
<evidence type="ECO:0000256" key="7">
    <source>
        <dbReference type="ARBA" id="ARBA00023136"/>
    </source>
</evidence>
<keyword evidence="7 11" id="KW-0472">Membrane</keyword>
<evidence type="ECO:0000256" key="4">
    <source>
        <dbReference type="ARBA" id="ARBA00022692"/>
    </source>
</evidence>
<feature type="binding site" evidence="11">
    <location>
        <position position="78"/>
    </location>
    <ligand>
        <name>Na(+)</name>
        <dbReference type="ChEBI" id="CHEBI:29101"/>
        <note>structural</note>
    </ligand>
</feature>
<reference evidence="12 13" key="1">
    <citation type="submission" date="2018-09" db="EMBL/GenBank/DDBJ databases">
        <title>Arachidicoccus sp. nov., a bacterium isolated from soil.</title>
        <authorList>
            <person name="Weon H.-Y."/>
            <person name="Kwon S.-W."/>
            <person name="Lee S.A."/>
        </authorList>
    </citation>
    <scope>NUCLEOTIDE SEQUENCE [LARGE SCALE GENOMIC DNA]</scope>
    <source>
        <strain evidence="12 13">KIS59-12</strain>
    </source>
</reference>
<feature type="transmembrane region" description="Helical" evidence="11">
    <location>
        <begin position="7"/>
        <end position="28"/>
    </location>
</feature>
<keyword evidence="5 11" id="KW-1133">Transmembrane helix</keyword>
<keyword evidence="8 11" id="KW-0407">Ion channel</keyword>
<evidence type="ECO:0000256" key="1">
    <source>
        <dbReference type="ARBA" id="ARBA00004651"/>
    </source>
</evidence>
<comment type="activity regulation">
    <text evidence="11">Na(+) is not transported, but it plays an essential structural role and its presence is essential for fluoride channel function.</text>
</comment>
<dbReference type="Proteomes" id="UP000266118">
    <property type="component" value="Chromosome"/>
</dbReference>
<keyword evidence="4 11" id="KW-0812">Transmembrane</keyword>
<evidence type="ECO:0000256" key="8">
    <source>
        <dbReference type="ARBA" id="ARBA00023303"/>
    </source>
</evidence>
<dbReference type="EMBL" id="CP032489">
    <property type="protein sequence ID" value="AYD46827.1"/>
    <property type="molecule type" value="Genomic_DNA"/>
</dbReference>
<dbReference type="InterPro" id="IPR003691">
    <property type="entry name" value="FluC"/>
</dbReference>
<evidence type="ECO:0000313" key="13">
    <source>
        <dbReference type="Proteomes" id="UP000266118"/>
    </source>
</evidence>
<feature type="binding site" evidence="11">
    <location>
        <position position="81"/>
    </location>
    <ligand>
        <name>Na(+)</name>
        <dbReference type="ChEBI" id="CHEBI:29101"/>
        <note>structural</note>
    </ligand>
</feature>
<proteinExistence type="inferred from homology"/>
<comment type="similarity">
    <text evidence="9 11">Belongs to the fluoride channel Fluc/FEX (TC 1.A.43) family.</text>
</comment>
<dbReference type="Pfam" id="PF02537">
    <property type="entry name" value="CRCB"/>
    <property type="match status" value="1"/>
</dbReference>
<feature type="transmembrane region" description="Helical" evidence="11">
    <location>
        <begin position="34"/>
        <end position="58"/>
    </location>
</feature>
<keyword evidence="3" id="KW-0997">Cell inner membrane</keyword>
<keyword evidence="11" id="KW-0915">Sodium</keyword>
<dbReference type="GO" id="GO:0005886">
    <property type="term" value="C:plasma membrane"/>
    <property type="evidence" value="ECO:0007669"/>
    <property type="project" value="UniProtKB-SubCell"/>
</dbReference>
<feature type="transmembrane region" description="Helical" evidence="11">
    <location>
        <begin position="70"/>
        <end position="88"/>
    </location>
</feature>
<dbReference type="PANTHER" id="PTHR28259:SF1">
    <property type="entry name" value="FLUORIDE EXPORT PROTEIN 1-RELATED"/>
    <property type="match status" value="1"/>
</dbReference>
<organism evidence="12 13">
    <name type="scientific">Arachidicoccus soli</name>
    <dbReference type="NCBI Taxonomy" id="2341117"/>
    <lineage>
        <taxon>Bacteria</taxon>
        <taxon>Pseudomonadati</taxon>
        <taxon>Bacteroidota</taxon>
        <taxon>Chitinophagia</taxon>
        <taxon>Chitinophagales</taxon>
        <taxon>Chitinophagaceae</taxon>
        <taxon>Arachidicoccus</taxon>
    </lineage>
</organism>
<keyword evidence="2 11" id="KW-1003">Cell membrane</keyword>
<accession>A0A386HLQ6</accession>
<evidence type="ECO:0000256" key="3">
    <source>
        <dbReference type="ARBA" id="ARBA00022519"/>
    </source>
</evidence>
<dbReference type="GO" id="GO:0140114">
    <property type="term" value="P:cellular detoxification of fluoride"/>
    <property type="evidence" value="ECO:0007669"/>
    <property type="project" value="UniProtKB-UniRule"/>
</dbReference>
<keyword evidence="13" id="KW-1185">Reference proteome</keyword>
<comment type="subcellular location">
    <subcellularLocation>
        <location evidence="1 11">Cell membrane</location>
        <topology evidence="1 11">Multi-pass membrane protein</topology>
    </subcellularLocation>
</comment>
<sequence length="125" mass="13956">MNMFKQLFVIGLGGAIGSIFRYLVQLAISSMFTLVFPLGTFVANVSGCFIIGLLYAVFEKYAGLGFEWRLFLITGLCGGYTTFSSFSFESVTLFKQGDYFYFFSYVILSVVFSLLATLLGMILLR</sequence>
<evidence type="ECO:0000256" key="11">
    <source>
        <dbReference type="HAMAP-Rule" id="MF_00454"/>
    </source>
</evidence>
<dbReference type="OrthoDB" id="9815830at2"/>
<comment type="function">
    <text evidence="11">Fluoride-specific ion channel. Important for reducing fluoride concentration in the cell, thus reducing its toxicity.</text>
</comment>
<evidence type="ECO:0000313" key="12">
    <source>
        <dbReference type="EMBL" id="AYD46827.1"/>
    </source>
</evidence>
<dbReference type="NCBIfam" id="TIGR00494">
    <property type="entry name" value="crcB"/>
    <property type="match status" value="1"/>
</dbReference>
<keyword evidence="6 11" id="KW-0406">Ion transport</keyword>
<dbReference type="KEGG" id="ark:D6B99_03875"/>
<feature type="transmembrane region" description="Helical" evidence="11">
    <location>
        <begin position="100"/>
        <end position="124"/>
    </location>
</feature>
<keyword evidence="11" id="KW-0479">Metal-binding</keyword>
<evidence type="ECO:0000256" key="5">
    <source>
        <dbReference type="ARBA" id="ARBA00022989"/>
    </source>
</evidence>
<name>A0A386HLQ6_9BACT</name>
<keyword evidence="11" id="KW-0813">Transport</keyword>
<dbReference type="GO" id="GO:0046872">
    <property type="term" value="F:metal ion binding"/>
    <property type="evidence" value="ECO:0007669"/>
    <property type="project" value="UniProtKB-KW"/>
</dbReference>
<dbReference type="PANTHER" id="PTHR28259">
    <property type="entry name" value="FLUORIDE EXPORT PROTEIN 1-RELATED"/>
    <property type="match status" value="1"/>
</dbReference>